<proteinExistence type="predicted"/>
<evidence type="ECO:0000313" key="1">
    <source>
        <dbReference type="EMBL" id="UWZ84685.1"/>
    </source>
</evidence>
<organism evidence="1 2">
    <name type="scientific">Occallatibacter riparius</name>
    <dbReference type="NCBI Taxonomy" id="1002689"/>
    <lineage>
        <taxon>Bacteria</taxon>
        <taxon>Pseudomonadati</taxon>
        <taxon>Acidobacteriota</taxon>
        <taxon>Terriglobia</taxon>
        <taxon>Terriglobales</taxon>
        <taxon>Acidobacteriaceae</taxon>
        <taxon>Occallatibacter</taxon>
    </lineage>
</organism>
<dbReference type="Proteomes" id="UP001059380">
    <property type="component" value="Chromosome"/>
</dbReference>
<name>A0A9J7BUK6_9BACT</name>
<sequence length="386" mass="43853">MPNSTVSYLWRDKDAARGYLAGVSLHSHTNQSHETLDFLANLGNQYPLIRPLLTRLETRAQTFHNLRVNYAASYWTPPMTPKLAFDLESKQIEDLGLNSMVSISDHDNINAPMLLRTVPSARQIPVSVEWSAPYGGVQDFHLGIHNLPSARAQEWMQTLADYTRNPSDKRLTEILAALNDEPNVLVVFNHPMWDLFLIGNAKHEFLVNEFLLKNGNYLHALELNGLRPWEENRAVRSLAAKWNMLLISGGDRHGVEPNGNINVTNAANFTEFVHEIRRERRSNVLFMPQYAQPWKHRLLQSTLDAIRTYPDFPQGSRTWDERTFHPDSNGVVRPLSEIWPKGAAPRAMRWAIGLVMLMGSAPVSGSLRFAWSDTNDLRMALGEQEG</sequence>
<evidence type="ECO:0000313" key="2">
    <source>
        <dbReference type="Proteomes" id="UP001059380"/>
    </source>
</evidence>
<dbReference type="SUPFAM" id="SSF89550">
    <property type="entry name" value="PHP domain-like"/>
    <property type="match status" value="1"/>
</dbReference>
<accession>A0A9J7BUK6</accession>
<reference evidence="1" key="1">
    <citation type="submission" date="2021-04" db="EMBL/GenBank/DDBJ databases">
        <title>Phylogenetic analysis of Acidobacteriaceae.</title>
        <authorList>
            <person name="Qiu L."/>
            <person name="Zhang Q."/>
        </authorList>
    </citation>
    <scope>NUCLEOTIDE SEQUENCE</scope>
    <source>
        <strain evidence="1">DSM 25168</strain>
    </source>
</reference>
<dbReference type="KEGG" id="orp:MOP44_01825"/>
<dbReference type="RefSeq" id="WP_260794191.1">
    <property type="nucleotide sequence ID" value="NZ_CP093313.1"/>
</dbReference>
<dbReference type="Gene3D" id="3.20.20.140">
    <property type="entry name" value="Metal-dependent hydrolases"/>
    <property type="match status" value="1"/>
</dbReference>
<protein>
    <recommendedName>
        <fullName evidence="3">PHP domain-containing protein</fullName>
    </recommendedName>
</protein>
<keyword evidence="2" id="KW-1185">Reference proteome</keyword>
<dbReference type="EMBL" id="CP093313">
    <property type="protein sequence ID" value="UWZ84685.1"/>
    <property type="molecule type" value="Genomic_DNA"/>
</dbReference>
<evidence type="ECO:0008006" key="3">
    <source>
        <dbReference type="Google" id="ProtNLM"/>
    </source>
</evidence>
<dbReference type="InterPro" id="IPR016195">
    <property type="entry name" value="Pol/histidinol_Pase-like"/>
</dbReference>
<gene>
    <name evidence="1" type="ORF">MOP44_01825</name>
</gene>
<dbReference type="AlphaFoldDB" id="A0A9J7BUK6"/>